<dbReference type="InterPro" id="IPR029479">
    <property type="entry name" value="Nitroreductase"/>
</dbReference>
<dbReference type="InterPro" id="IPR000415">
    <property type="entry name" value="Nitroreductase-like"/>
</dbReference>
<comment type="cofactor">
    <cofactor evidence="1">
        <name>FMN</name>
        <dbReference type="ChEBI" id="CHEBI:58210"/>
    </cofactor>
</comment>
<proteinExistence type="inferred from homology"/>
<dbReference type="AlphaFoldDB" id="A0A2T1M0B0"/>
<evidence type="ECO:0000256" key="4">
    <source>
        <dbReference type="ARBA" id="ARBA00022643"/>
    </source>
</evidence>
<evidence type="ECO:0000256" key="3">
    <source>
        <dbReference type="ARBA" id="ARBA00022630"/>
    </source>
</evidence>
<dbReference type="PANTHER" id="PTHR43673:SF2">
    <property type="entry name" value="NITROREDUCTASE"/>
    <property type="match status" value="1"/>
</dbReference>
<evidence type="ECO:0000256" key="5">
    <source>
        <dbReference type="ARBA" id="ARBA00022857"/>
    </source>
</evidence>
<dbReference type="PANTHER" id="PTHR43673">
    <property type="entry name" value="NAD(P)H NITROREDUCTASE YDGI-RELATED"/>
    <property type="match status" value="1"/>
</dbReference>
<dbReference type="InterPro" id="IPR033878">
    <property type="entry name" value="NfsB-like"/>
</dbReference>
<evidence type="ECO:0000313" key="9">
    <source>
        <dbReference type="Proteomes" id="UP000239001"/>
    </source>
</evidence>
<evidence type="ECO:0000313" key="8">
    <source>
        <dbReference type="EMBL" id="PSF38035.1"/>
    </source>
</evidence>
<dbReference type="Pfam" id="PF00881">
    <property type="entry name" value="Nitroreductase"/>
    <property type="match status" value="1"/>
</dbReference>
<gene>
    <name evidence="8" type="ORF">C7H19_06055</name>
</gene>
<comment type="similarity">
    <text evidence="2">Belongs to the nitroreductase family.</text>
</comment>
<feature type="domain" description="Nitroreductase" evidence="7">
    <location>
        <begin position="12"/>
        <end position="188"/>
    </location>
</feature>
<dbReference type="Gene3D" id="3.40.109.10">
    <property type="entry name" value="NADH Oxidase"/>
    <property type="match status" value="1"/>
</dbReference>
<reference evidence="8 9" key="1">
    <citation type="submission" date="2018-03" db="EMBL/GenBank/DDBJ databases">
        <title>The ancient ancestry and fast evolution of plastids.</title>
        <authorList>
            <person name="Moore K.R."/>
            <person name="Magnabosco C."/>
            <person name="Momper L."/>
            <person name="Gold D.A."/>
            <person name="Bosak T."/>
            <person name="Fournier G.P."/>
        </authorList>
    </citation>
    <scope>NUCLEOTIDE SEQUENCE [LARGE SCALE GENOMIC DNA]</scope>
    <source>
        <strain evidence="8 9">CCALA 016</strain>
    </source>
</reference>
<evidence type="ECO:0000259" key="7">
    <source>
        <dbReference type="Pfam" id="PF00881"/>
    </source>
</evidence>
<dbReference type="CDD" id="cd02149">
    <property type="entry name" value="NfsB-like"/>
    <property type="match status" value="1"/>
</dbReference>
<evidence type="ECO:0000256" key="1">
    <source>
        <dbReference type="ARBA" id="ARBA00001917"/>
    </source>
</evidence>
<accession>A0A2T1M0B0</accession>
<organism evidence="8 9">
    <name type="scientific">Aphanothece hegewaldii CCALA 016</name>
    <dbReference type="NCBI Taxonomy" id="2107694"/>
    <lineage>
        <taxon>Bacteria</taxon>
        <taxon>Bacillati</taxon>
        <taxon>Cyanobacteriota</taxon>
        <taxon>Cyanophyceae</taxon>
        <taxon>Oscillatoriophycideae</taxon>
        <taxon>Chroococcales</taxon>
        <taxon>Aphanothecaceae</taxon>
        <taxon>Aphanothece</taxon>
    </lineage>
</organism>
<dbReference type="GO" id="GO:0016491">
    <property type="term" value="F:oxidoreductase activity"/>
    <property type="evidence" value="ECO:0007669"/>
    <property type="project" value="UniProtKB-KW"/>
</dbReference>
<keyword evidence="5" id="KW-0521">NADP</keyword>
<keyword evidence="6" id="KW-0560">Oxidoreductase</keyword>
<sequence length="215" mass="24584">MEMSEQVLKQLQWRYATKKFDPTKKIPDDLWQVLEQSLVLAPSSFGLQPWKFIEVRNPDVRQKLLEHSWKQTQVVDASHLVVFAIKKNIDAAEVDRYLERMSEVQGTPVDALQGFGNVVKGFLTKPPYPLNLDEWSARQLYIALGQFMTCAAMLNIDTCPMEGLNPAKYDEILGLTDYATVVACPAGYRAEDDRSTPANRPKVRYKLEDVIQYID</sequence>
<dbReference type="SUPFAM" id="SSF55469">
    <property type="entry name" value="FMN-dependent nitroreductase-like"/>
    <property type="match status" value="1"/>
</dbReference>
<dbReference type="EMBL" id="PXOH01000005">
    <property type="protein sequence ID" value="PSF38035.1"/>
    <property type="molecule type" value="Genomic_DNA"/>
</dbReference>
<name>A0A2T1M0B0_9CHRO</name>
<dbReference type="Proteomes" id="UP000239001">
    <property type="component" value="Unassembled WGS sequence"/>
</dbReference>
<keyword evidence="4" id="KW-0288">FMN</keyword>
<evidence type="ECO:0000256" key="6">
    <source>
        <dbReference type="ARBA" id="ARBA00023002"/>
    </source>
</evidence>
<protein>
    <submittedName>
        <fullName evidence="8">NAD(P)H-dependent oxidoreductase</fullName>
    </submittedName>
</protein>
<evidence type="ECO:0000256" key="2">
    <source>
        <dbReference type="ARBA" id="ARBA00007118"/>
    </source>
</evidence>
<dbReference type="OrthoDB" id="9782629at2"/>
<reference evidence="8 9" key="2">
    <citation type="submission" date="2018-03" db="EMBL/GenBank/DDBJ databases">
        <authorList>
            <person name="Keele B.F."/>
        </authorList>
    </citation>
    <scope>NUCLEOTIDE SEQUENCE [LARGE SCALE GENOMIC DNA]</scope>
    <source>
        <strain evidence="8 9">CCALA 016</strain>
    </source>
</reference>
<keyword evidence="9" id="KW-1185">Reference proteome</keyword>
<comment type="caution">
    <text evidence="8">The sequence shown here is derived from an EMBL/GenBank/DDBJ whole genome shotgun (WGS) entry which is preliminary data.</text>
</comment>
<keyword evidence="3" id="KW-0285">Flavoprotein</keyword>